<dbReference type="Proteomes" id="UP000308181">
    <property type="component" value="Unassembled WGS sequence"/>
</dbReference>
<comment type="caution">
    <text evidence="4">The sequence shown here is derived from an EMBL/GenBank/DDBJ whole genome shotgun (WGS) entry which is preliminary data.</text>
</comment>
<keyword evidence="5" id="KW-1185">Reference proteome</keyword>
<dbReference type="PANTHER" id="PTHR31084:SF0">
    <property type="entry name" value="ALPHA-L-FUCOSIDASE 2"/>
    <property type="match status" value="1"/>
</dbReference>
<sequence length="821" mass="93090">MKKTLHILLLLAIIQCSAFGQNKYKLWYNKPAKNWNEALPLGNGRLGMMVFGNPAIEQLQLNEETVWAGEPGNNVPENKFEDIQQIRKLLFEGKNQEAQDLSNTAFPRKAPSDLNYGMPYQSVGNLWLNFPGHEQFKNYTRDLDIEQSISSVSYTVDGVKYKREFFSSFTDDIMIVRLTANKRKSITFDINVTSPQKNQSIKVNNNRLLLNGFSGSNDNKTGKIKFEMQVKPVLKGGTLTSTENQLQIKNADEVILYVSIASNFKSYKDISANSTLKATEILDKAVLISYDKAKEQHIKKYQNYFKRVDLMLGDSPQSLKTTDVRIKEFATNQDPQLVSLYFQFGRYLLISSSQPGGQPANLQGIWNDKLSPPWDSKYTVNINTEMNYWPAEVTNLSEMHQPLFSMIKDLSETGVESAKKMYHARGWNMHHNTDLWRITGVVDGGFYGVWPMGGAWLTQHLWQHYLFTGDKAFLKEYYPVLKNAALFYLDVLQEEPSNKWLVVSPSMSPENTYEKSVAITAGTTMDNQLVFDVFNNIIKAAEILKTDEQFVDSVKSSLKRLPPMQIGQYNQLQEWLKDLDKPADKHRHISHLYGLFPSGQISPFRNPELFEAAKNSLTYRGDKSTGWSMGWKVNWWARLLDGERAYKLISDQLNPAPEETNGQSGGTYPNLLDAHPPFQIDGNFGCTAGISEMLMQSYDGDIFLLPALPNAWRDGYVKGLKARGGFEIDMKWENKKIKELTVYSKLGGNCRLRLYAEVELIGDAILKAAVGENTNSFYAVNIVKQPLISTKAVLKGIEIQGTTLSDFETEAGGTYYFKAKK</sequence>
<dbReference type="InterPro" id="IPR012341">
    <property type="entry name" value="6hp_glycosidase-like_sf"/>
</dbReference>
<dbReference type="OrthoDB" id="9802600at2"/>
<proteinExistence type="predicted"/>
<dbReference type="SUPFAM" id="SSF48208">
    <property type="entry name" value="Six-hairpin glycosidases"/>
    <property type="match status" value="1"/>
</dbReference>
<accession>A0A4V5NXZ2</accession>
<dbReference type="InterPro" id="IPR054363">
    <property type="entry name" value="GH95_cat"/>
</dbReference>
<gene>
    <name evidence="4" type="ORF">FA046_02140</name>
</gene>
<dbReference type="Pfam" id="PF21307">
    <property type="entry name" value="Glyco_hydro_95_C"/>
    <property type="match status" value="1"/>
</dbReference>
<dbReference type="RefSeq" id="WP_136824709.1">
    <property type="nucleotide sequence ID" value="NZ_SWBP01000001.1"/>
</dbReference>
<evidence type="ECO:0000259" key="2">
    <source>
        <dbReference type="Pfam" id="PF21307"/>
    </source>
</evidence>
<dbReference type="FunFam" id="1.50.10.10:FF:000028">
    <property type="entry name" value="Alpha-L-fucosidase 2"/>
    <property type="match status" value="1"/>
</dbReference>
<feature type="domain" description="Glycosyl hydrolase family 95 catalytic" evidence="3">
    <location>
        <begin position="289"/>
        <end position="694"/>
    </location>
</feature>
<dbReference type="Gene3D" id="1.50.10.10">
    <property type="match status" value="1"/>
</dbReference>
<evidence type="ECO:0000259" key="3">
    <source>
        <dbReference type="Pfam" id="PF22124"/>
    </source>
</evidence>
<dbReference type="PIRSF" id="PIRSF007663">
    <property type="entry name" value="UCP007663"/>
    <property type="match status" value="1"/>
</dbReference>
<dbReference type="GO" id="GO:0004560">
    <property type="term" value="F:alpha-L-fucosidase activity"/>
    <property type="evidence" value="ECO:0007669"/>
    <property type="project" value="InterPro"/>
</dbReference>
<dbReference type="Pfam" id="PF22124">
    <property type="entry name" value="Glyco_hydro_95_cat"/>
    <property type="match status" value="1"/>
</dbReference>
<evidence type="ECO:0000259" key="1">
    <source>
        <dbReference type="Pfam" id="PF14498"/>
    </source>
</evidence>
<keyword evidence="4" id="KW-0378">Hydrolase</keyword>
<organism evidence="4 5">
    <name type="scientific">Pedobacter cryophilus</name>
    <dbReference type="NCBI Taxonomy" id="2571271"/>
    <lineage>
        <taxon>Bacteria</taxon>
        <taxon>Pseudomonadati</taxon>
        <taxon>Bacteroidota</taxon>
        <taxon>Sphingobacteriia</taxon>
        <taxon>Sphingobacteriales</taxon>
        <taxon>Sphingobacteriaceae</taxon>
        <taxon>Pedobacter</taxon>
    </lineage>
</organism>
<reference evidence="4 5" key="1">
    <citation type="submission" date="2019-04" db="EMBL/GenBank/DDBJ databases">
        <title>Pedobacter sp. AR-3-17 sp. nov., isolated from Arctic soil.</title>
        <authorList>
            <person name="Dahal R.H."/>
            <person name="Kim D.-U."/>
        </authorList>
    </citation>
    <scope>NUCLEOTIDE SEQUENCE [LARGE SCALE GENOMIC DNA]</scope>
    <source>
        <strain evidence="4 5">AR-3-17</strain>
    </source>
</reference>
<dbReference type="InterPro" id="IPR049053">
    <property type="entry name" value="AFCA-like_C"/>
</dbReference>
<dbReference type="Pfam" id="PF14498">
    <property type="entry name" value="Glyco_hyd_65N_2"/>
    <property type="match status" value="1"/>
</dbReference>
<dbReference type="InterPro" id="IPR008928">
    <property type="entry name" value="6-hairpin_glycosidase_sf"/>
</dbReference>
<evidence type="ECO:0000313" key="4">
    <source>
        <dbReference type="EMBL" id="TKC00501.1"/>
    </source>
</evidence>
<protein>
    <submittedName>
        <fullName evidence="4">Glycoside hydrolase family 95 protein</fullName>
    </submittedName>
</protein>
<name>A0A4V5NXZ2_9SPHI</name>
<evidence type="ECO:0000313" key="5">
    <source>
        <dbReference type="Proteomes" id="UP000308181"/>
    </source>
</evidence>
<dbReference type="AlphaFoldDB" id="A0A4V5NXZ2"/>
<dbReference type="InterPro" id="IPR016518">
    <property type="entry name" value="Alpha-L-fucosidase"/>
</dbReference>
<feature type="domain" description="Alpha fucosidase A-like C-terminal" evidence="2">
    <location>
        <begin position="696"/>
        <end position="761"/>
    </location>
</feature>
<dbReference type="EMBL" id="SWBP01000001">
    <property type="protein sequence ID" value="TKC00501.1"/>
    <property type="molecule type" value="Genomic_DNA"/>
</dbReference>
<dbReference type="InterPro" id="IPR027414">
    <property type="entry name" value="GH95_N_dom"/>
</dbReference>
<dbReference type="PANTHER" id="PTHR31084">
    <property type="entry name" value="ALPHA-L-FUCOSIDASE 2"/>
    <property type="match status" value="1"/>
</dbReference>
<dbReference type="GO" id="GO:0005975">
    <property type="term" value="P:carbohydrate metabolic process"/>
    <property type="evidence" value="ECO:0007669"/>
    <property type="project" value="InterPro"/>
</dbReference>
<feature type="domain" description="Glycosyl hydrolase family 95 N-terminal" evidence="1">
    <location>
        <begin position="26"/>
        <end position="266"/>
    </location>
</feature>